<reference evidence="1" key="2">
    <citation type="journal article" date="2015" name="Fish Shellfish Immunol.">
        <title>Early steps in the European eel (Anguilla anguilla)-Vibrio vulnificus interaction in the gills: Role of the RtxA13 toxin.</title>
        <authorList>
            <person name="Callol A."/>
            <person name="Pajuelo D."/>
            <person name="Ebbesson L."/>
            <person name="Teles M."/>
            <person name="MacKenzie S."/>
            <person name="Amaro C."/>
        </authorList>
    </citation>
    <scope>NUCLEOTIDE SEQUENCE</scope>
</reference>
<sequence length="44" mass="4862">MSLISSLNSNSICPLVALRRFHMMIRVPAKPLMILSSRSNCSSV</sequence>
<protein>
    <submittedName>
        <fullName evidence="1">Uncharacterized protein</fullName>
    </submittedName>
</protein>
<proteinExistence type="predicted"/>
<evidence type="ECO:0000313" key="1">
    <source>
        <dbReference type="EMBL" id="JAH21704.1"/>
    </source>
</evidence>
<name>A0A0E9QXV1_ANGAN</name>
<organism evidence="1">
    <name type="scientific">Anguilla anguilla</name>
    <name type="common">European freshwater eel</name>
    <name type="synonym">Muraena anguilla</name>
    <dbReference type="NCBI Taxonomy" id="7936"/>
    <lineage>
        <taxon>Eukaryota</taxon>
        <taxon>Metazoa</taxon>
        <taxon>Chordata</taxon>
        <taxon>Craniata</taxon>
        <taxon>Vertebrata</taxon>
        <taxon>Euteleostomi</taxon>
        <taxon>Actinopterygii</taxon>
        <taxon>Neopterygii</taxon>
        <taxon>Teleostei</taxon>
        <taxon>Anguilliformes</taxon>
        <taxon>Anguillidae</taxon>
        <taxon>Anguilla</taxon>
    </lineage>
</organism>
<accession>A0A0E9QXV1</accession>
<dbReference type="AlphaFoldDB" id="A0A0E9QXV1"/>
<reference evidence="1" key="1">
    <citation type="submission" date="2014-11" db="EMBL/GenBank/DDBJ databases">
        <authorList>
            <person name="Amaro Gonzalez C."/>
        </authorList>
    </citation>
    <scope>NUCLEOTIDE SEQUENCE</scope>
</reference>
<dbReference type="EMBL" id="GBXM01086873">
    <property type="protein sequence ID" value="JAH21704.1"/>
    <property type="molecule type" value="Transcribed_RNA"/>
</dbReference>